<dbReference type="InterPro" id="IPR056145">
    <property type="entry name" value="DUF7728"/>
</dbReference>
<gene>
    <name evidence="5" type="ORF">ALTATR162_LOCUS11474</name>
</gene>
<keyword evidence="3" id="KW-0732">Signal</keyword>
<feature type="domain" description="DUF7728" evidence="4">
    <location>
        <begin position="46"/>
        <end position="186"/>
    </location>
</feature>
<feature type="signal peptide" evidence="3">
    <location>
        <begin position="1"/>
        <end position="28"/>
    </location>
</feature>
<sequence>MSPSKLGVFAHLALAASAVLIPSTMTTAEELGDDHAFESLAINPSQRSVALECPGCALATLDGETLKWKADAGNAFRLDFDVGSHGNALNLDNSQLYPPSFGFPSEPYHVTQVDPTSGDGLRLRITSYEFRYDGAETISEEGTELLPMTFQITSVEGTAVNPPALQINVLKDSEGRLMIASFDEAQSSPATPTEKECNEWPLYCKWKSIMADRIEQIKHMRKPRPGCHKRPHPGARPNNPMEHETMAGKPPHRFHPGKPHPHHGPHHMGHHGHHGHHHRFSMFVRRTFFTIFVPILIGIFAGTLTYLVGMALGCLIAITVAKVRGQRYQPIALDEEDVEEAEEHGEKEECAELPAYDAPPVYEEATVEEAAAKETDETK</sequence>
<evidence type="ECO:0000256" key="2">
    <source>
        <dbReference type="SAM" id="Phobius"/>
    </source>
</evidence>
<keyword evidence="2" id="KW-1133">Transmembrane helix</keyword>
<name>A0A8J2IP21_9PLEO</name>
<keyword evidence="6" id="KW-1185">Reference proteome</keyword>
<evidence type="ECO:0000313" key="6">
    <source>
        <dbReference type="Proteomes" id="UP000676310"/>
    </source>
</evidence>
<evidence type="ECO:0000313" key="5">
    <source>
        <dbReference type="EMBL" id="CAG5186036.1"/>
    </source>
</evidence>
<evidence type="ECO:0000256" key="1">
    <source>
        <dbReference type="SAM" id="MobiDB-lite"/>
    </source>
</evidence>
<protein>
    <recommendedName>
        <fullName evidence="4">DUF7728 domain-containing protein</fullName>
    </recommendedName>
</protein>
<reference evidence="5" key="1">
    <citation type="submission" date="2021-05" db="EMBL/GenBank/DDBJ databases">
        <authorList>
            <person name="Stam R."/>
        </authorList>
    </citation>
    <scope>NUCLEOTIDE SEQUENCE</scope>
    <source>
        <strain evidence="5">CS162</strain>
    </source>
</reference>
<proteinExistence type="predicted"/>
<keyword evidence="2" id="KW-0472">Membrane</keyword>
<dbReference type="PANTHER" id="PTHR40622:SF1">
    <property type="match status" value="1"/>
</dbReference>
<feature type="transmembrane region" description="Helical" evidence="2">
    <location>
        <begin position="288"/>
        <end position="321"/>
    </location>
</feature>
<dbReference type="OrthoDB" id="5409353at2759"/>
<dbReference type="RefSeq" id="XP_043175051.1">
    <property type="nucleotide sequence ID" value="XM_043319116.1"/>
</dbReference>
<evidence type="ECO:0000259" key="4">
    <source>
        <dbReference type="Pfam" id="PF24854"/>
    </source>
</evidence>
<evidence type="ECO:0000256" key="3">
    <source>
        <dbReference type="SAM" id="SignalP"/>
    </source>
</evidence>
<dbReference type="GeneID" id="67011750"/>
<feature type="compositionally biased region" description="Basic residues" evidence="1">
    <location>
        <begin position="250"/>
        <end position="276"/>
    </location>
</feature>
<organism evidence="5 6">
    <name type="scientific">Alternaria atra</name>
    <dbReference type="NCBI Taxonomy" id="119953"/>
    <lineage>
        <taxon>Eukaryota</taxon>
        <taxon>Fungi</taxon>
        <taxon>Dikarya</taxon>
        <taxon>Ascomycota</taxon>
        <taxon>Pezizomycotina</taxon>
        <taxon>Dothideomycetes</taxon>
        <taxon>Pleosporomycetidae</taxon>
        <taxon>Pleosporales</taxon>
        <taxon>Pleosporineae</taxon>
        <taxon>Pleosporaceae</taxon>
        <taxon>Alternaria</taxon>
        <taxon>Alternaria sect. Ulocladioides</taxon>
    </lineage>
</organism>
<feature type="region of interest" description="Disordered" evidence="1">
    <location>
        <begin position="336"/>
        <end position="361"/>
    </location>
</feature>
<dbReference type="AlphaFoldDB" id="A0A8J2IP21"/>
<dbReference type="PANTHER" id="PTHR40622">
    <property type="match status" value="1"/>
</dbReference>
<keyword evidence="2" id="KW-0812">Transmembrane</keyword>
<feature type="compositionally biased region" description="Basic residues" evidence="1">
    <location>
        <begin position="222"/>
        <end position="233"/>
    </location>
</feature>
<comment type="caution">
    <text evidence="5">The sequence shown here is derived from an EMBL/GenBank/DDBJ whole genome shotgun (WGS) entry which is preliminary data.</text>
</comment>
<feature type="region of interest" description="Disordered" evidence="1">
    <location>
        <begin position="222"/>
        <end position="276"/>
    </location>
</feature>
<dbReference type="EMBL" id="CAJRGZ010000030">
    <property type="protein sequence ID" value="CAG5186036.1"/>
    <property type="molecule type" value="Genomic_DNA"/>
</dbReference>
<feature type="chain" id="PRO_5035297075" description="DUF7728 domain-containing protein" evidence="3">
    <location>
        <begin position="29"/>
        <end position="379"/>
    </location>
</feature>
<dbReference type="Proteomes" id="UP000676310">
    <property type="component" value="Unassembled WGS sequence"/>
</dbReference>
<dbReference type="Pfam" id="PF24854">
    <property type="entry name" value="DUF7728"/>
    <property type="match status" value="1"/>
</dbReference>
<accession>A0A8J2IP21</accession>